<evidence type="ECO:0000256" key="6">
    <source>
        <dbReference type="SAM" id="Phobius"/>
    </source>
</evidence>
<keyword evidence="8" id="KW-1185">Reference proteome</keyword>
<accession>A0A841ACJ3</accession>
<feature type="transmembrane region" description="Helical" evidence="6">
    <location>
        <begin position="47"/>
        <end position="80"/>
    </location>
</feature>
<dbReference type="Pfam" id="PF03649">
    <property type="entry name" value="UPF0014"/>
    <property type="match status" value="1"/>
</dbReference>
<feature type="transmembrane region" description="Helical" evidence="6">
    <location>
        <begin position="218"/>
        <end position="241"/>
    </location>
</feature>
<feature type="transmembrane region" description="Helical" evidence="6">
    <location>
        <begin position="122"/>
        <end position="142"/>
    </location>
</feature>
<comment type="similarity">
    <text evidence="2">Belongs to the UPF0014 family.</text>
</comment>
<comment type="subcellular location">
    <subcellularLocation>
        <location evidence="1">Membrane</location>
        <topology evidence="1">Multi-pass membrane protein</topology>
    </subcellularLocation>
</comment>
<dbReference type="Proteomes" id="UP000588158">
    <property type="component" value="Unassembled WGS sequence"/>
</dbReference>
<evidence type="ECO:0000256" key="1">
    <source>
        <dbReference type="ARBA" id="ARBA00004141"/>
    </source>
</evidence>
<keyword evidence="4 6" id="KW-1133">Transmembrane helix</keyword>
<proteinExistence type="inferred from homology"/>
<feature type="transmembrane region" description="Helical" evidence="6">
    <location>
        <begin position="194"/>
        <end position="212"/>
    </location>
</feature>
<comment type="caution">
    <text evidence="7">The sequence shown here is derived from an EMBL/GenBank/DDBJ whole genome shotgun (WGS) entry which is preliminary data.</text>
</comment>
<reference evidence="7 8" key="1">
    <citation type="submission" date="2020-08" db="EMBL/GenBank/DDBJ databases">
        <title>Sequencing the genomes of 1000 actinobacteria strains.</title>
        <authorList>
            <person name="Klenk H.-P."/>
        </authorList>
    </citation>
    <scope>NUCLEOTIDE SEQUENCE [LARGE SCALE GENOMIC DNA]</scope>
    <source>
        <strain evidence="7 8">DSM 28796</strain>
    </source>
</reference>
<gene>
    <name evidence="7" type="ORF">HNR70_000878</name>
</gene>
<name>A0A841ACJ3_9MICO</name>
<dbReference type="PANTHER" id="PTHR30028:SF0">
    <property type="entry name" value="PROTEIN ALUMINUM SENSITIVE 3"/>
    <property type="match status" value="1"/>
</dbReference>
<dbReference type="PANTHER" id="PTHR30028">
    <property type="entry name" value="UPF0014 INNER MEMBRANE PROTEIN YBBM-RELATED"/>
    <property type="match status" value="1"/>
</dbReference>
<organism evidence="7 8">
    <name type="scientific">Brachybacterium aquaticum</name>
    <dbReference type="NCBI Taxonomy" id="1432564"/>
    <lineage>
        <taxon>Bacteria</taxon>
        <taxon>Bacillati</taxon>
        <taxon>Actinomycetota</taxon>
        <taxon>Actinomycetes</taxon>
        <taxon>Micrococcales</taxon>
        <taxon>Dermabacteraceae</taxon>
        <taxon>Brachybacterium</taxon>
    </lineage>
</organism>
<keyword evidence="5 6" id="KW-0472">Membrane</keyword>
<dbReference type="InterPro" id="IPR005226">
    <property type="entry name" value="UPF0014_fam"/>
</dbReference>
<evidence type="ECO:0000313" key="7">
    <source>
        <dbReference type="EMBL" id="MBB5831065.1"/>
    </source>
</evidence>
<keyword evidence="3 6" id="KW-0812">Transmembrane</keyword>
<evidence type="ECO:0000256" key="4">
    <source>
        <dbReference type="ARBA" id="ARBA00022989"/>
    </source>
</evidence>
<feature type="transmembrane region" description="Helical" evidence="6">
    <location>
        <begin position="92"/>
        <end position="116"/>
    </location>
</feature>
<dbReference type="GO" id="GO:0005886">
    <property type="term" value="C:plasma membrane"/>
    <property type="evidence" value="ECO:0007669"/>
    <property type="project" value="TreeGrafter"/>
</dbReference>
<evidence type="ECO:0000256" key="5">
    <source>
        <dbReference type="ARBA" id="ARBA00023136"/>
    </source>
</evidence>
<dbReference type="RefSeq" id="WP_246375149.1">
    <property type="nucleotide sequence ID" value="NZ_JACHLZ010000001.1"/>
</dbReference>
<protein>
    <submittedName>
        <fullName evidence="7">Putative ABC transport system permease protein</fullName>
    </submittedName>
</protein>
<sequence length="250" mass="25774">MTPEMTQMVLRTLLGVVVLLAVALLVLRAAGVPHRADTAIAVLRGAVQLAVISVVLTGVIADLRWVLVALAVMFTVAVVTSTRRVSWTVQRLGIVAASMAAGVAVTLSTVFATGALDLTPRYVLAIGGIVIGGAMSVATLAGRRLAQATADRWDEVEAWLALGATPREATADIGRFAIREALIPSTDQTRTTGLVTLPGAFVGAIFGGIVPIEAGRFQIVVLAGIIAAGAVTATLLVHVLAPRMERLGTG</sequence>
<evidence type="ECO:0000256" key="2">
    <source>
        <dbReference type="ARBA" id="ARBA00005268"/>
    </source>
</evidence>
<dbReference type="AlphaFoldDB" id="A0A841ACJ3"/>
<evidence type="ECO:0000256" key="3">
    <source>
        <dbReference type="ARBA" id="ARBA00022692"/>
    </source>
</evidence>
<evidence type="ECO:0000313" key="8">
    <source>
        <dbReference type="Proteomes" id="UP000588158"/>
    </source>
</evidence>
<dbReference type="EMBL" id="JACHLZ010000001">
    <property type="protein sequence ID" value="MBB5831065.1"/>
    <property type="molecule type" value="Genomic_DNA"/>
</dbReference>